<reference evidence="4" key="2">
    <citation type="submission" date="2015-01" db="EMBL/GenBank/DDBJ databases">
        <title>Evolutionary Origins and Diversification of the Mycorrhizal Mutualists.</title>
        <authorList>
            <consortium name="DOE Joint Genome Institute"/>
            <consortium name="Mycorrhizal Genomics Consortium"/>
            <person name="Kohler A."/>
            <person name="Kuo A."/>
            <person name="Nagy L.G."/>
            <person name="Floudas D."/>
            <person name="Copeland A."/>
            <person name="Barry K.W."/>
            <person name="Cichocki N."/>
            <person name="Veneault-Fourrey C."/>
            <person name="LaButti K."/>
            <person name="Lindquist E.A."/>
            <person name="Lipzen A."/>
            <person name="Lundell T."/>
            <person name="Morin E."/>
            <person name="Murat C."/>
            <person name="Riley R."/>
            <person name="Ohm R."/>
            <person name="Sun H."/>
            <person name="Tunlid A."/>
            <person name="Henrissat B."/>
            <person name="Grigoriev I.V."/>
            <person name="Hibbett D.S."/>
            <person name="Martin F."/>
        </authorList>
    </citation>
    <scope>NUCLEOTIDE SEQUENCE [LARGE SCALE GENOMIC DNA]</scope>
    <source>
        <strain evidence="4">MAFF 305830</strain>
    </source>
</reference>
<dbReference type="HOGENOM" id="CLU_014001_1_1_1"/>
<gene>
    <name evidence="3" type="ORF">M408DRAFT_104934</name>
</gene>
<dbReference type="InterPro" id="IPR052578">
    <property type="entry name" value="PI_Transfer_CRAL-TRIO"/>
</dbReference>
<dbReference type="SUPFAM" id="SSF46938">
    <property type="entry name" value="CRAL/TRIO N-terminal domain"/>
    <property type="match status" value="1"/>
</dbReference>
<dbReference type="Proteomes" id="UP000054097">
    <property type="component" value="Unassembled WGS sequence"/>
</dbReference>
<dbReference type="InterPro" id="IPR036273">
    <property type="entry name" value="CRAL/TRIO_N_dom_sf"/>
</dbReference>
<dbReference type="AlphaFoldDB" id="A0A0C3AMU9"/>
<dbReference type="InterPro" id="IPR001251">
    <property type="entry name" value="CRAL-TRIO_dom"/>
</dbReference>
<organism evidence="3 4">
    <name type="scientific">Serendipita vermifera MAFF 305830</name>
    <dbReference type="NCBI Taxonomy" id="933852"/>
    <lineage>
        <taxon>Eukaryota</taxon>
        <taxon>Fungi</taxon>
        <taxon>Dikarya</taxon>
        <taxon>Basidiomycota</taxon>
        <taxon>Agaricomycotina</taxon>
        <taxon>Agaricomycetes</taxon>
        <taxon>Sebacinales</taxon>
        <taxon>Serendipitaceae</taxon>
        <taxon>Serendipita</taxon>
    </lineage>
</organism>
<feature type="domain" description="CRAL-TRIO" evidence="2">
    <location>
        <begin position="123"/>
        <end position="267"/>
    </location>
</feature>
<feature type="region of interest" description="Disordered" evidence="1">
    <location>
        <begin position="1"/>
        <end position="34"/>
    </location>
</feature>
<dbReference type="GO" id="GO:0008526">
    <property type="term" value="F:phosphatidylinositol transfer activity"/>
    <property type="evidence" value="ECO:0007669"/>
    <property type="project" value="TreeGrafter"/>
</dbReference>
<dbReference type="InterPro" id="IPR011074">
    <property type="entry name" value="CRAL/TRIO_N_dom"/>
</dbReference>
<keyword evidence="4" id="KW-1185">Reference proteome</keyword>
<proteinExistence type="predicted"/>
<dbReference type="STRING" id="933852.A0A0C3AMU9"/>
<dbReference type="Pfam" id="PF00650">
    <property type="entry name" value="CRAL_TRIO"/>
    <property type="match status" value="1"/>
</dbReference>
<dbReference type="PANTHER" id="PTHR45824">
    <property type="entry name" value="GH16843P"/>
    <property type="match status" value="1"/>
</dbReference>
<evidence type="ECO:0000313" key="4">
    <source>
        <dbReference type="Proteomes" id="UP000054097"/>
    </source>
</evidence>
<dbReference type="Pfam" id="PF03765">
    <property type="entry name" value="CRAL_TRIO_N"/>
    <property type="match status" value="1"/>
</dbReference>
<dbReference type="SMART" id="SM01100">
    <property type="entry name" value="CRAL_TRIO_N"/>
    <property type="match status" value="1"/>
</dbReference>
<dbReference type="EMBL" id="KN824385">
    <property type="protein sequence ID" value="KIM21359.1"/>
    <property type="molecule type" value="Genomic_DNA"/>
</dbReference>
<dbReference type="PROSITE" id="PS50191">
    <property type="entry name" value="CRAL_TRIO"/>
    <property type="match status" value="1"/>
</dbReference>
<protein>
    <recommendedName>
        <fullName evidence="2">CRAL-TRIO domain-containing protein</fullName>
    </recommendedName>
</protein>
<dbReference type="InterPro" id="IPR036865">
    <property type="entry name" value="CRAL-TRIO_dom_sf"/>
</dbReference>
<evidence type="ECO:0000256" key="1">
    <source>
        <dbReference type="SAM" id="MobiDB-lite"/>
    </source>
</evidence>
<accession>A0A0C3AMU9</accession>
<dbReference type="Gene3D" id="3.40.525.10">
    <property type="entry name" value="CRAL-TRIO lipid binding domain"/>
    <property type="match status" value="1"/>
</dbReference>
<dbReference type="PANTHER" id="PTHR45824:SF29">
    <property type="entry name" value="GH16843P"/>
    <property type="match status" value="1"/>
</dbReference>
<dbReference type="CDD" id="cd00170">
    <property type="entry name" value="SEC14"/>
    <property type="match status" value="1"/>
</dbReference>
<reference evidence="3 4" key="1">
    <citation type="submission" date="2014-04" db="EMBL/GenBank/DDBJ databases">
        <authorList>
            <consortium name="DOE Joint Genome Institute"/>
            <person name="Kuo A."/>
            <person name="Zuccaro A."/>
            <person name="Kohler A."/>
            <person name="Nagy L.G."/>
            <person name="Floudas D."/>
            <person name="Copeland A."/>
            <person name="Barry K.W."/>
            <person name="Cichocki N."/>
            <person name="Veneault-Fourrey C."/>
            <person name="LaButti K."/>
            <person name="Lindquist E.A."/>
            <person name="Lipzen A."/>
            <person name="Lundell T."/>
            <person name="Morin E."/>
            <person name="Murat C."/>
            <person name="Sun H."/>
            <person name="Tunlid A."/>
            <person name="Henrissat B."/>
            <person name="Grigoriev I.V."/>
            <person name="Hibbett D.S."/>
            <person name="Martin F."/>
            <person name="Nordberg H.P."/>
            <person name="Cantor M.N."/>
            <person name="Hua S.X."/>
        </authorList>
    </citation>
    <scope>NUCLEOTIDE SEQUENCE [LARGE SCALE GENOMIC DNA]</scope>
    <source>
        <strain evidence="3 4">MAFF 305830</strain>
    </source>
</reference>
<dbReference type="SMART" id="SM00516">
    <property type="entry name" value="SEC14"/>
    <property type="match status" value="1"/>
</dbReference>
<evidence type="ECO:0000259" key="2">
    <source>
        <dbReference type="PROSITE" id="PS50191"/>
    </source>
</evidence>
<evidence type="ECO:0000313" key="3">
    <source>
        <dbReference type="EMBL" id="KIM21359.1"/>
    </source>
</evidence>
<feature type="compositionally biased region" description="Pro residues" evidence="1">
    <location>
        <begin position="13"/>
        <end position="28"/>
    </location>
</feature>
<sequence>MEKDSVNKVYTPFPIPPAPADLRPPPPLEGKHEEQRLQVLAHFQKEDYALPDVEKDPSLMEAEKFWLTNDCILRYLRATKWDTQGAIKRLEDTLRWRREFGFHGLITPEHVEPEGMTGKEICFGSDTGRRPALYMFPSRQNTDESIRQVHYATFMLERTIDLAGPGVENVALFINYGEKSNYKSPSLSMSRNVLNILQTHYPERLGRAYIINIPWLLNAFFKVIMPLVDPVTRDKVRFNPKVVEEGLVDADKLMSAGGWGGSVEFEYVHEKYWPAFIELCKTTREEQMARWRALGGHIGIDEWSIKGGVTPKEPEAEVATQAAENPA</sequence>
<dbReference type="SUPFAM" id="SSF52087">
    <property type="entry name" value="CRAL/TRIO domain"/>
    <property type="match status" value="1"/>
</dbReference>
<name>A0A0C3AMU9_SERVB</name>
<dbReference type="OrthoDB" id="75724at2759"/>